<feature type="domain" description="Glycosyltransferase subfamily 4-like N-terminal" evidence="3">
    <location>
        <begin position="15"/>
        <end position="173"/>
    </location>
</feature>
<comment type="caution">
    <text evidence="4">The sequence shown here is derived from an EMBL/GenBank/DDBJ whole genome shotgun (WGS) entry which is preliminary data.</text>
</comment>
<name>A0A1F8AZD4_9BACT</name>
<keyword evidence="1" id="KW-0808">Transferase</keyword>
<evidence type="ECO:0000313" key="4">
    <source>
        <dbReference type="EMBL" id="OGM56578.1"/>
    </source>
</evidence>
<dbReference type="GO" id="GO:0009103">
    <property type="term" value="P:lipopolysaccharide biosynthetic process"/>
    <property type="evidence" value="ECO:0007669"/>
    <property type="project" value="TreeGrafter"/>
</dbReference>
<sequence length="361" mass="41395">MKIAIDISQIIYETGVSVYTKNLVENLLKIDRENKYVLFGGSLRRINEIKNFYKYLHEKNLQKLIFPIPPTLADLIWNRLHILPIETFTGKVDIFHSSDWSQPPAFAKKVTTIHDLVPFKFPELSHPNIIDTHKRRLKFVIREVDRIISPSETTKADLIELGIKERKISVIPEAPDPIYKPATRKHVESIKKKFGIKANYLLAIGVSQRKNIDRIVEAYENLSEKSDLLLVVLGEPKMKVKQSKGVIYLGHINRTEMPIFYSGAEALIYPSLYEGFGLPILEAFKCRTPVVTSNFGSMKEVAGDAAIKTDPYNIDSITEGIRLALRIKEEMIRSGVERSKEFTWFTCAKETLKVYSDCYYL</sequence>
<dbReference type="Gene3D" id="3.40.50.2000">
    <property type="entry name" value="Glycogen Phosphorylase B"/>
    <property type="match status" value="2"/>
</dbReference>
<dbReference type="Proteomes" id="UP000177501">
    <property type="component" value="Unassembled WGS sequence"/>
</dbReference>
<dbReference type="GO" id="GO:0016757">
    <property type="term" value="F:glycosyltransferase activity"/>
    <property type="evidence" value="ECO:0007669"/>
    <property type="project" value="InterPro"/>
</dbReference>
<gene>
    <name evidence="4" type="ORF">A2955_02375</name>
</gene>
<reference evidence="4 5" key="1">
    <citation type="journal article" date="2016" name="Nat. Commun.">
        <title>Thousands of microbial genomes shed light on interconnected biogeochemical processes in an aquifer system.</title>
        <authorList>
            <person name="Anantharaman K."/>
            <person name="Brown C.T."/>
            <person name="Hug L.A."/>
            <person name="Sharon I."/>
            <person name="Castelle C.J."/>
            <person name="Probst A.J."/>
            <person name="Thomas B.C."/>
            <person name="Singh A."/>
            <person name="Wilkins M.J."/>
            <person name="Karaoz U."/>
            <person name="Brodie E.L."/>
            <person name="Williams K.H."/>
            <person name="Hubbard S.S."/>
            <person name="Banfield J.F."/>
        </authorList>
    </citation>
    <scope>NUCLEOTIDE SEQUENCE [LARGE SCALE GENOMIC DNA]</scope>
</reference>
<dbReference type="Pfam" id="PF13439">
    <property type="entry name" value="Glyco_transf_4"/>
    <property type="match status" value="1"/>
</dbReference>
<dbReference type="InterPro" id="IPR001296">
    <property type="entry name" value="Glyco_trans_1"/>
</dbReference>
<dbReference type="EMBL" id="MGHA01000077">
    <property type="protein sequence ID" value="OGM56578.1"/>
    <property type="molecule type" value="Genomic_DNA"/>
</dbReference>
<dbReference type="PANTHER" id="PTHR46401">
    <property type="entry name" value="GLYCOSYLTRANSFERASE WBBK-RELATED"/>
    <property type="match status" value="1"/>
</dbReference>
<dbReference type="AlphaFoldDB" id="A0A1F8AZD4"/>
<evidence type="ECO:0000256" key="1">
    <source>
        <dbReference type="ARBA" id="ARBA00022679"/>
    </source>
</evidence>
<evidence type="ECO:0000259" key="2">
    <source>
        <dbReference type="Pfam" id="PF00534"/>
    </source>
</evidence>
<accession>A0A1F8AZD4</accession>
<evidence type="ECO:0000259" key="3">
    <source>
        <dbReference type="Pfam" id="PF13439"/>
    </source>
</evidence>
<dbReference type="PANTHER" id="PTHR46401:SF2">
    <property type="entry name" value="GLYCOSYLTRANSFERASE WBBK-RELATED"/>
    <property type="match status" value="1"/>
</dbReference>
<protein>
    <recommendedName>
        <fullName evidence="6">Glycosyl transferase family 1 domain-containing protein</fullName>
    </recommendedName>
</protein>
<evidence type="ECO:0000313" key="5">
    <source>
        <dbReference type="Proteomes" id="UP000177501"/>
    </source>
</evidence>
<dbReference type="SUPFAM" id="SSF53756">
    <property type="entry name" value="UDP-Glycosyltransferase/glycogen phosphorylase"/>
    <property type="match status" value="1"/>
</dbReference>
<feature type="domain" description="Glycosyl transferase family 1" evidence="2">
    <location>
        <begin position="190"/>
        <end position="329"/>
    </location>
</feature>
<dbReference type="Pfam" id="PF00534">
    <property type="entry name" value="Glycos_transf_1"/>
    <property type="match status" value="1"/>
</dbReference>
<evidence type="ECO:0008006" key="6">
    <source>
        <dbReference type="Google" id="ProtNLM"/>
    </source>
</evidence>
<dbReference type="CDD" id="cd03809">
    <property type="entry name" value="GT4_MtfB-like"/>
    <property type="match status" value="1"/>
</dbReference>
<organism evidence="4 5">
    <name type="scientific">Candidatus Woesebacteria bacterium RIFCSPLOWO2_01_FULL_37_19</name>
    <dbReference type="NCBI Taxonomy" id="1802514"/>
    <lineage>
        <taxon>Bacteria</taxon>
        <taxon>Candidatus Woeseibacteriota</taxon>
    </lineage>
</organism>
<dbReference type="InterPro" id="IPR028098">
    <property type="entry name" value="Glyco_trans_4-like_N"/>
</dbReference>
<dbReference type="STRING" id="1802514.A2955_02375"/>
<proteinExistence type="predicted"/>